<feature type="region of interest" description="Disordered" evidence="1">
    <location>
        <begin position="163"/>
        <end position="182"/>
    </location>
</feature>
<feature type="region of interest" description="Disordered" evidence="1">
    <location>
        <begin position="369"/>
        <end position="405"/>
    </location>
</feature>
<sequence>MGCQQRMHRVLGRVPVLHLVVNEHARTGIIKVASTHHCNVQGLPRLGEFGLRLAGKETRDGLGRDCWLDGAVIRDQLVRDVTVVDGDPHAVVAYVAHGGGLGVGEDLEVGGRELEAALTSPSRVHLVCQVNHGVHFKRQVAEEVCLVRFSAHDVDGERGALEATAPRLDTHGNERSHHPRPDDRRIRLVDVPCEDELCATTTEWIWKAVHVQKCHDTAGICGGKVLADDAAHGRPDDEPLCGLRKHSRKDEVHVFDHVVGAGRHPRDVAVAQPNAKAVVRQDSVATLGQFFVQWTDGCHGRAEAVGDAHWRKARVGGWSEANCEIVPGTVVAVGNADELQVGDVCAESRAVQELEVTFVVAVVDNRSNQSDRHDEPYANKECKASNGKGRKDQREEAFADRFQGT</sequence>
<dbReference type="GeneID" id="20805747"/>
<reference evidence="2" key="1">
    <citation type="submission" date="2013-12" db="EMBL/GenBank/DDBJ databases">
        <title>The Genome Sequence of Aphanomyces astaci APO3.</title>
        <authorList>
            <consortium name="The Broad Institute Genomics Platform"/>
            <person name="Russ C."/>
            <person name="Tyler B."/>
            <person name="van West P."/>
            <person name="Dieguez-Uribeondo J."/>
            <person name="Young S.K."/>
            <person name="Zeng Q."/>
            <person name="Gargeya S."/>
            <person name="Fitzgerald M."/>
            <person name="Abouelleil A."/>
            <person name="Alvarado L."/>
            <person name="Chapman S.B."/>
            <person name="Gainer-Dewar J."/>
            <person name="Goldberg J."/>
            <person name="Griggs A."/>
            <person name="Gujja S."/>
            <person name="Hansen M."/>
            <person name="Howarth C."/>
            <person name="Imamovic A."/>
            <person name="Ireland A."/>
            <person name="Larimer J."/>
            <person name="McCowan C."/>
            <person name="Murphy C."/>
            <person name="Pearson M."/>
            <person name="Poon T.W."/>
            <person name="Priest M."/>
            <person name="Roberts A."/>
            <person name="Saif S."/>
            <person name="Shea T."/>
            <person name="Sykes S."/>
            <person name="Wortman J."/>
            <person name="Nusbaum C."/>
            <person name="Birren B."/>
        </authorList>
    </citation>
    <scope>NUCLEOTIDE SEQUENCE [LARGE SCALE GENOMIC DNA]</scope>
    <source>
        <strain evidence="2">APO3</strain>
    </source>
</reference>
<dbReference type="AlphaFoldDB" id="W4H0B2"/>
<accession>W4H0B2</accession>
<evidence type="ECO:0000313" key="2">
    <source>
        <dbReference type="EMBL" id="ETV84583.1"/>
    </source>
</evidence>
<dbReference type="VEuPathDB" id="FungiDB:H257_03751"/>
<feature type="compositionally biased region" description="Basic and acidic residues" evidence="1">
    <location>
        <begin position="168"/>
        <end position="182"/>
    </location>
</feature>
<protein>
    <submittedName>
        <fullName evidence="2">Uncharacterized protein</fullName>
    </submittedName>
</protein>
<organism evidence="2">
    <name type="scientific">Aphanomyces astaci</name>
    <name type="common">Crayfish plague agent</name>
    <dbReference type="NCBI Taxonomy" id="112090"/>
    <lineage>
        <taxon>Eukaryota</taxon>
        <taxon>Sar</taxon>
        <taxon>Stramenopiles</taxon>
        <taxon>Oomycota</taxon>
        <taxon>Saprolegniomycetes</taxon>
        <taxon>Saprolegniales</taxon>
        <taxon>Verrucalvaceae</taxon>
        <taxon>Aphanomyces</taxon>
    </lineage>
</organism>
<evidence type="ECO:0000256" key="1">
    <source>
        <dbReference type="SAM" id="MobiDB-lite"/>
    </source>
</evidence>
<name>W4H0B2_APHAT</name>
<proteinExistence type="predicted"/>
<gene>
    <name evidence="2" type="ORF">H257_03751</name>
</gene>
<dbReference type="RefSeq" id="XP_009826275.1">
    <property type="nucleotide sequence ID" value="XM_009827973.1"/>
</dbReference>
<feature type="compositionally biased region" description="Basic and acidic residues" evidence="1">
    <location>
        <begin position="369"/>
        <end position="399"/>
    </location>
</feature>
<dbReference type="EMBL" id="KI913119">
    <property type="protein sequence ID" value="ETV84583.1"/>
    <property type="molecule type" value="Genomic_DNA"/>
</dbReference>